<keyword evidence="9" id="KW-1053">Target membrane</keyword>
<gene>
    <name evidence="10" type="ORF">CEXT_608861</name>
</gene>
<evidence type="ECO:0000256" key="9">
    <source>
        <dbReference type="ARBA" id="ARBA00023298"/>
    </source>
</evidence>
<proteinExistence type="predicted"/>
<evidence type="ECO:0000256" key="3">
    <source>
        <dbReference type="ARBA" id="ARBA00022483"/>
    </source>
</evidence>
<evidence type="ECO:0000313" key="10">
    <source>
        <dbReference type="EMBL" id="GIY66804.1"/>
    </source>
</evidence>
<evidence type="ECO:0000256" key="1">
    <source>
        <dbReference type="ARBA" id="ARBA00004175"/>
    </source>
</evidence>
<dbReference type="InterPro" id="IPR036770">
    <property type="entry name" value="Ankyrin_rpt-contain_sf"/>
</dbReference>
<accession>A0AAV4V9W5</accession>
<dbReference type="GO" id="GO:0006887">
    <property type="term" value="P:exocytosis"/>
    <property type="evidence" value="ECO:0007669"/>
    <property type="project" value="UniProtKB-KW"/>
</dbReference>
<organism evidence="10 11">
    <name type="scientific">Caerostris extrusa</name>
    <name type="common">Bark spider</name>
    <name type="synonym">Caerostris bankana</name>
    <dbReference type="NCBI Taxonomy" id="172846"/>
    <lineage>
        <taxon>Eukaryota</taxon>
        <taxon>Metazoa</taxon>
        <taxon>Ecdysozoa</taxon>
        <taxon>Arthropoda</taxon>
        <taxon>Chelicerata</taxon>
        <taxon>Arachnida</taxon>
        <taxon>Araneae</taxon>
        <taxon>Araneomorphae</taxon>
        <taxon>Entelegynae</taxon>
        <taxon>Araneoidea</taxon>
        <taxon>Araneidae</taxon>
        <taxon>Caerostris</taxon>
    </lineage>
</organism>
<dbReference type="GO" id="GO:0005576">
    <property type="term" value="C:extracellular region"/>
    <property type="evidence" value="ECO:0007669"/>
    <property type="project" value="UniProtKB-SubCell"/>
</dbReference>
<reference evidence="10 11" key="1">
    <citation type="submission" date="2021-06" db="EMBL/GenBank/DDBJ databases">
        <title>Caerostris extrusa draft genome.</title>
        <authorList>
            <person name="Kono N."/>
            <person name="Arakawa K."/>
        </authorList>
    </citation>
    <scope>NUCLEOTIDE SEQUENCE [LARGE SCALE GENOMIC DNA]</scope>
</reference>
<protein>
    <submittedName>
        <fullName evidence="10">Uncharacterized protein</fullName>
    </submittedName>
</protein>
<evidence type="ECO:0000256" key="8">
    <source>
        <dbReference type="ARBA" id="ARBA00023028"/>
    </source>
</evidence>
<keyword evidence="6" id="KW-0800">Toxin</keyword>
<dbReference type="Gene3D" id="1.25.40.20">
    <property type="entry name" value="Ankyrin repeat-containing domain"/>
    <property type="match status" value="1"/>
</dbReference>
<keyword evidence="3" id="KW-0268">Exocytosis</keyword>
<evidence type="ECO:0000256" key="5">
    <source>
        <dbReference type="ARBA" id="ARBA00022537"/>
    </source>
</evidence>
<name>A0AAV4V9W5_CAEEX</name>
<evidence type="ECO:0000256" key="4">
    <source>
        <dbReference type="ARBA" id="ARBA00022525"/>
    </source>
</evidence>
<keyword evidence="5" id="KW-1052">Target cell membrane</keyword>
<comment type="subcellular location">
    <subcellularLocation>
        <location evidence="2">Secreted</location>
    </subcellularLocation>
    <subcellularLocation>
        <location evidence="1">Target cell membrane</location>
    </subcellularLocation>
</comment>
<evidence type="ECO:0000256" key="7">
    <source>
        <dbReference type="ARBA" id="ARBA00022699"/>
    </source>
</evidence>
<evidence type="ECO:0000313" key="11">
    <source>
        <dbReference type="Proteomes" id="UP001054945"/>
    </source>
</evidence>
<keyword evidence="8" id="KW-0638">Presynaptic neurotoxin</keyword>
<dbReference type="Proteomes" id="UP001054945">
    <property type="component" value="Unassembled WGS sequence"/>
</dbReference>
<evidence type="ECO:0000256" key="2">
    <source>
        <dbReference type="ARBA" id="ARBA00004613"/>
    </source>
</evidence>
<evidence type="ECO:0000256" key="6">
    <source>
        <dbReference type="ARBA" id="ARBA00022656"/>
    </source>
</evidence>
<dbReference type="GO" id="GO:0044231">
    <property type="term" value="C:host cell presynaptic membrane"/>
    <property type="evidence" value="ECO:0007669"/>
    <property type="project" value="UniProtKB-KW"/>
</dbReference>
<dbReference type="GO" id="GO:0044218">
    <property type="term" value="C:other organism cell membrane"/>
    <property type="evidence" value="ECO:0007669"/>
    <property type="project" value="UniProtKB-KW"/>
</dbReference>
<sequence>MAFFGVVKNGCSAEVIEELVKAGVNINAKDTENNTPLNMALDEPIAKMDVIRALLKKWSSDIDFIRDTLKYAICHTGRGVPFQLFNSDRKLRSYFRVLKELRVYQYQCIAEIESMTKKFT</sequence>
<keyword evidence="4" id="KW-0964">Secreted</keyword>
<dbReference type="EMBL" id="BPLR01014154">
    <property type="protein sequence ID" value="GIY66804.1"/>
    <property type="molecule type" value="Genomic_DNA"/>
</dbReference>
<dbReference type="GO" id="GO:0090729">
    <property type="term" value="F:toxin activity"/>
    <property type="evidence" value="ECO:0007669"/>
    <property type="project" value="UniProtKB-KW"/>
</dbReference>
<comment type="caution">
    <text evidence="10">The sequence shown here is derived from an EMBL/GenBank/DDBJ whole genome shotgun (WGS) entry which is preliminary data.</text>
</comment>
<keyword evidence="9" id="KW-0472">Membrane</keyword>
<keyword evidence="7" id="KW-0528">Neurotoxin</keyword>
<keyword evidence="11" id="KW-1185">Reference proteome</keyword>
<dbReference type="SUPFAM" id="SSF48403">
    <property type="entry name" value="Ankyrin repeat"/>
    <property type="match status" value="1"/>
</dbReference>
<dbReference type="AlphaFoldDB" id="A0AAV4V9W5"/>